<accession>A0A146K0N8</accession>
<feature type="non-terminal residue" evidence="1">
    <location>
        <position position="1"/>
    </location>
</feature>
<proteinExistence type="predicted"/>
<organism evidence="1">
    <name type="scientific">Trepomonas sp. PC1</name>
    <dbReference type="NCBI Taxonomy" id="1076344"/>
    <lineage>
        <taxon>Eukaryota</taxon>
        <taxon>Metamonada</taxon>
        <taxon>Diplomonadida</taxon>
        <taxon>Hexamitidae</taxon>
        <taxon>Hexamitinae</taxon>
        <taxon>Trepomonas</taxon>
    </lineage>
</organism>
<reference evidence="1" key="1">
    <citation type="submission" date="2015-07" db="EMBL/GenBank/DDBJ databases">
        <title>Adaptation to a free-living lifestyle via gene acquisitions in the diplomonad Trepomonas sp. PC1.</title>
        <authorList>
            <person name="Xu F."/>
            <person name="Jerlstrom-Hultqvist J."/>
            <person name="Kolisko M."/>
            <person name="Simpson A.G.B."/>
            <person name="Roger A.J."/>
            <person name="Svard S.G."/>
            <person name="Andersson J.O."/>
        </authorList>
    </citation>
    <scope>NUCLEOTIDE SEQUENCE</scope>
    <source>
        <strain evidence="1">PC1</strain>
    </source>
</reference>
<dbReference type="EMBL" id="GDID01007310">
    <property type="protein sequence ID" value="JAP89296.1"/>
    <property type="molecule type" value="Transcribed_RNA"/>
</dbReference>
<dbReference type="AlphaFoldDB" id="A0A146K0N8"/>
<evidence type="ECO:0000313" key="1">
    <source>
        <dbReference type="EMBL" id="JAP89296.1"/>
    </source>
</evidence>
<gene>
    <name evidence="1" type="ORF">TPC1_31209</name>
</gene>
<protein>
    <submittedName>
        <fullName evidence="1">Uncharacterized protein</fullName>
    </submittedName>
</protein>
<name>A0A146K0N8_9EUKA</name>
<sequence length="393" mass="45737">EIYLQFSEENIMILKSDFKITKTFRSIEQSQLQRMQASHLCQPIFCDGFYYIQMADKVFVVQNEGLMYLCQIPNHDSKDSFGQLFCIKNKLYAANARQIFILNSSSFEETKYKPLGQYFMFLDQVLILQSQRLLELRNDFTTVHRCDLPTSKLILNAGGFMFFQLMNVSLVVDLITFKQVEFKRIENPFQIVQLTTFGLNVKDSVLKVVGSNTEKRSAIIRKYLKKLRVDVAIFQLVRKIAPDLDIFFPDEEVMKEPTEISKQSSDSMFEIQDDKNVKLFGMTALQSLKLQSTSGMMTPVQIQQSFENIHTVSLEMKTQTIEKEFLQLRQKIEAVYSETIMMGEGLKNNLKRVTKLTEIQENCQHLMNQLSQQEQHSLNNRIIPLISYLPNKK</sequence>